<organism evidence="1 2">
    <name type="scientific">Rhodococcus ruber</name>
    <dbReference type="NCBI Taxonomy" id="1830"/>
    <lineage>
        <taxon>Bacteria</taxon>
        <taxon>Bacillati</taxon>
        <taxon>Actinomycetota</taxon>
        <taxon>Actinomycetes</taxon>
        <taxon>Mycobacteriales</taxon>
        <taxon>Nocardiaceae</taxon>
        <taxon>Rhodococcus</taxon>
    </lineage>
</organism>
<evidence type="ECO:0000313" key="2">
    <source>
        <dbReference type="Proteomes" id="UP000042997"/>
    </source>
</evidence>
<dbReference type="RefSeq" id="WP_010592119.1">
    <property type="nucleotide sequence ID" value="NZ_CP023714.1"/>
</dbReference>
<proteinExistence type="predicted"/>
<dbReference type="Pfam" id="PF10698">
    <property type="entry name" value="DUF2505"/>
    <property type="match status" value="1"/>
</dbReference>
<dbReference type="InterPro" id="IPR019639">
    <property type="entry name" value="DUF2505"/>
</dbReference>
<dbReference type="AlphaFoldDB" id="A0A098BHX7"/>
<dbReference type="EMBL" id="CCSD01000045">
    <property type="protein sequence ID" value="CDZ87825.1"/>
    <property type="molecule type" value="Genomic_DNA"/>
</dbReference>
<dbReference type="OrthoDB" id="5178774at2"/>
<dbReference type="KEGG" id="rrz:CS378_08965"/>
<protein>
    <submittedName>
        <fullName evidence="1">Uncharacterized protein</fullName>
    </submittedName>
</protein>
<gene>
    <name evidence="1" type="ORF">RHRU231_350042</name>
</gene>
<dbReference type="Proteomes" id="UP000042997">
    <property type="component" value="Unassembled WGS sequence"/>
</dbReference>
<sequence>MGSRIDHYSHYAFPVATVHAALVDENYWRTRLAEIGGPGATLEDVRIGDGTIDLHMTQSIPAEHLPSFVTNFHPGDLVIHRHESWQPLSGDRATGSFSAHVDGLPGKVDGTSTMAPDGSGTIVEIDGTAEVRIPFLGGKIEGIIVEQIVELFDVERTFTAQWLSEPH</sequence>
<accession>A0A098BHX7</accession>
<name>A0A098BHX7_9NOCA</name>
<reference evidence="1 2" key="1">
    <citation type="journal article" date="2014" name="Genome Announc.">
        <title>Draft Genome Sequence of Propane- and Butane-Oxidizing Actinobacterium Rhodococcus ruber IEGM 231.</title>
        <authorList>
            <person name="Ivshina I.B."/>
            <person name="Kuyukina M.S."/>
            <person name="Krivoruchko A.V."/>
            <person name="Barbe V."/>
            <person name="Fischer C."/>
        </authorList>
    </citation>
    <scope>NUCLEOTIDE SEQUENCE [LARGE SCALE GENOMIC DNA]</scope>
</reference>
<evidence type="ECO:0000313" key="1">
    <source>
        <dbReference type="EMBL" id="CDZ87825.1"/>
    </source>
</evidence>
<dbReference type="eggNOG" id="COG3832">
    <property type="taxonomic scope" value="Bacteria"/>
</dbReference>
<dbReference type="GeneID" id="66837159"/>